<reference evidence="1 2" key="1">
    <citation type="journal article" date="2021" name="Hortic Res">
        <title>High-quality reference genome and annotation aids understanding of berry development for evergreen blueberry (Vaccinium darrowii).</title>
        <authorList>
            <person name="Yu J."/>
            <person name="Hulse-Kemp A.M."/>
            <person name="Babiker E."/>
            <person name="Staton M."/>
        </authorList>
    </citation>
    <scope>NUCLEOTIDE SEQUENCE [LARGE SCALE GENOMIC DNA]</scope>
    <source>
        <strain evidence="2">cv. NJ 8807/NJ 8810</strain>
        <tissue evidence="1">Young leaf</tissue>
    </source>
</reference>
<proteinExistence type="predicted"/>
<dbReference type="EMBL" id="CM037155">
    <property type="protein sequence ID" value="KAH7845561.1"/>
    <property type="molecule type" value="Genomic_DNA"/>
</dbReference>
<name>A0ACB7XWJ7_9ERIC</name>
<comment type="caution">
    <text evidence="1">The sequence shown here is derived from an EMBL/GenBank/DDBJ whole genome shotgun (WGS) entry which is preliminary data.</text>
</comment>
<protein>
    <submittedName>
        <fullName evidence="1">Uncharacterized protein</fullName>
    </submittedName>
</protein>
<evidence type="ECO:0000313" key="2">
    <source>
        <dbReference type="Proteomes" id="UP000828048"/>
    </source>
</evidence>
<evidence type="ECO:0000313" key="1">
    <source>
        <dbReference type="EMBL" id="KAH7845561.1"/>
    </source>
</evidence>
<organism evidence="1 2">
    <name type="scientific">Vaccinium darrowii</name>
    <dbReference type="NCBI Taxonomy" id="229202"/>
    <lineage>
        <taxon>Eukaryota</taxon>
        <taxon>Viridiplantae</taxon>
        <taxon>Streptophyta</taxon>
        <taxon>Embryophyta</taxon>
        <taxon>Tracheophyta</taxon>
        <taxon>Spermatophyta</taxon>
        <taxon>Magnoliopsida</taxon>
        <taxon>eudicotyledons</taxon>
        <taxon>Gunneridae</taxon>
        <taxon>Pentapetalae</taxon>
        <taxon>asterids</taxon>
        <taxon>Ericales</taxon>
        <taxon>Ericaceae</taxon>
        <taxon>Vaccinioideae</taxon>
        <taxon>Vaccinieae</taxon>
        <taxon>Vaccinium</taxon>
    </lineage>
</organism>
<accession>A0ACB7XWJ7</accession>
<sequence>MQSNGPRMYSAWPRGTIAFQRSEFTFSVSRTTVAVIESHSSTSPPPSPSPSPFSLKSESSTNPHRHDHLHLPPRRPSTPLTPFHQLPHPHRHVHPQPPPTATIRVESACVLLNANLVSSFNLAETRALIFAIIFLLLWIWATVGKEKNKFDAKYKSKLQVMANLAKQEQDKRKGLPVWKPRKGKVQTRVQLKAIVGIVKNFSDQQCDAVRQIGLGGILQLRLTVLNHHLCDWLVNKFDPDSSSIMFHGRTFLLTESEVHQCLGINAEGNPLVETMSQRYYDLCDFLKCEKGAIKLSRLREDLKSMKEANQVFKISFALYILGAFLCPTTRDAINQSFVHAVIDVETMEKMNWAKLTLDFLCKGIREKRRDGRVQGNGCLFLLMVFYFERVSPIQMVDPYVRTVPCLAAWGDSETKEILRRFRNIGGYDTEGVVVHFLTEEGRVEEKSDGHERGEFERGAGDLAGLNANCTLATLVGLTLWNIVLIKNYLGSEMLSQPQPKSDEKVDPNKHASTYPTPNPVRLTRTKDPNEVKTPKLVVDNSKDPEEGNCNLSPRTPVMGVKHCRRTSTPSPLGTMTGAKRSIEVDIDDSQQSPSPISAFNQHGLLSRNRESELSNSKLRRSLHLHNDVELPYEPPPLRQPGELTRGHYLSATYTKDGVKNKVDLKIRPQTESTNNMDEDAQVAQPNVVQQVIPGTESFVLRRVKTPRKRSIEADIDDCQWSPSPISNFKTLGLLSRGRKSKLSNSDFRRSLHLHKDVELPYGPPRLRQPGELTRGHYLSTPYTKDGVKKAKALKIQPRTESTNNMDGDAHVAQPNVVQEVIPGTKSFVLPSENIHNFSTPEPLDDDDKLLTAFIFDSQLECTGEPYLTMDLFSRERFHATRSKLSSLKPLAWIQDTTIILGKTKLDAWDVKKSVKTTLEKQIILLTFAHAHG</sequence>
<gene>
    <name evidence="1" type="ORF">Vadar_003556</name>
</gene>
<keyword evidence="2" id="KW-1185">Reference proteome</keyword>
<dbReference type="Proteomes" id="UP000828048">
    <property type="component" value="Chromosome 5"/>
</dbReference>